<organism evidence="1">
    <name type="scientific">freshwater metagenome</name>
    <dbReference type="NCBI Taxonomy" id="449393"/>
    <lineage>
        <taxon>unclassified sequences</taxon>
        <taxon>metagenomes</taxon>
        <taxon>ecological metagenomes</taxon>
    </lineage>
</organism>
<reference evidence="1" key="1">
    <citation type="submission" date="2020-05" db="EMBL/GenBank/DDBJ databases">
        <authorList>
            <person name="Chiriac C."/>
            <person name="Salcher M."/>
            <person name="Ghai R."/>
            <person name="Kavagutti S V."/>
        </authorList>
    </citation>
    <scope>NUCLEOTIDE SEQUENCE</scope>
</reference>
<name>A0A6J5YWX5_9ZZZZ</name>
<evidence type="ECO:0000313" key="1">
    <source>
        <dbReference type="EMBL" id="CAB4333568.1"/>
    </source>
</evidence>
<dbReference type="EMBL" id="CAESAO010000001">
    <property type="protein sequence ID" value="CAB4333568.1"/>
    <property type="molecule type" value="Genomic_DNA"/>
</dbReference>
<accession>A0A6J5YWX5</accession>
<protein>
    <submittedName>
        <fullName evidence="1">Unannotated protein</fullName>
    </submittedName>
</protein>
<gene>
    <name evidence="1" type="ORF">UFOPK3522_00012</name>
</gene>
<sequence>MDSGQRYRLREPSSGREVVIEAKPDVVYRDQQNGEILEVVGELLPLAPSTSRLPWAVENLRFCNCCGAMAQRDLNECPTCGRRMAPPA</sequence>
<proteinExistence type="predicted"/>
<dbReference type="AlphaFoldDB" id="A0A6J5YWX5"/>